<evidence type="ECO:0000256" key="1">
    <source>
        <dbReference type="SAM" id="SignalP"/>
    </source>
</evidence>
<dbReference type="RefSeq" id="WP_274351160.1">
    <property type="nucleotide sequence ID" value="NZ_JAQZSM010000003.1"/>
</dbReference>
<dbReference type="EMBL" id="JAQZSM010000003">
    <property type="protein sequence ID" value="MDD7970536.1"/>
    <property type="molecule type" value="Genomic_DNA"/>
</dbReference>
<feature type="domain" description="Surface lipoprotein assembly modifier C-terminal" evidence="2">
    <location>
        <begin position="147"/>
        <end position="435"/>
    </location>
</feature>
<dbReference type="InterPro" id="IPR011990">
    <property type="entry name" value="TPR-like_helical_dom_sf"/>
</dbReference>
<evidence type="ECO:0000313" key="3">
    <source>
        <dbReference type="EMBL" id="MDD7970536.1"/>
    </source>
</evidence>
<protein>
    <submittedName>
        <fullName evidence="3">Surface lipoprotein assembly modifier</fullName>
    </submittedName>
</protein>
<organism evidence="3 4">
    <name type="scientific">Roseinatronobacter alkalisoli</name>
    <dbReference type="NCBI Taxonomy" id="3028235"/>
    <lineage>
        <taxon>Bacteria</taxon>
        <taxon>Pseudomonadati</taxon>
        <taxon>Pseudomonadota</taxon>
        <taxon>Alphaproteobacteria</taxon>
        <taxon>Rhodobacterales</taxon>
        <taxon>Paracoccaceae</taxon>
        <taxon>Roseinatronobacter</taxon>
    </lineage>
</organism>
<dbReference type="Gene3D" id="1.25.40.10">
    <property type="entry name" value="Tetratricopeptide repeat domain"/>
    <property type="match status" value="1"/>
</dbReference>
<evidence type="ECO:0000313" key="4">
    <source>
        <dbReference type="Proteomes" id="UP001431784"/>
    </source>
</evidence>
<dbReference type="SUPFAM" id="SSF48452">
    <property type="entry name" value="TPR-like"/>
    <property type="match status" value="1"/>
</dbReference>
<feature type="chain" id="PRO_5047334248" evidence="1">
    <location>
        <begin position="23"/>
        <end position="435"/>
    </location>
</feature>
<keyword evidence="1" id="KW-0732">Signal</keyword>
<sequence length="435" mass="47068">MTWACKALALVVVICFAGGALQAEPRNGALEQAGRFMLAEDFPAARAVAETAIPQTPEDSVEQAWIIGLSHMRENAPRAALPHLERTVTLAPQVPRFRLELARALYLTEQDARARFHFENALSGQLSLGEISAVQEYLTAMDRRRTWQGHASFAIVPQTNPTRASGESHVMVGGAIPLPLAQARRGVGMDLGLGGTWLPRLGHDLRGRVHVMANGQVFEDSRLNSWRLRNEFGLLTLGDHGQQIGAGVTLQAAFGDGGRLMEGLGVYASFQRRFGPRTHLSVRANADRLRYPGVANKAMDGWRTALSVKAMHILTPQIRLDGGVSLAKHNARADFNTRSDIGVSFGGQYAHAGGMTTGLSAAASQTQYAASNPLLPQFAPARDTNVSLTASLMHRELTMQGFAPVLHLGVERQDSNIPSRSFSNIRASIGATRNF</sequence>
<name>A0ABT5T6C9_9RHOB</name>
<accession>A0ABT5T6C9</accession>
<dbReference type="Proteomes" id="UP001431784">
    <property type="component" value="Unassembled WGS sequence"/>
</dbReference>
<gene>
    <name evidence="3" type="ORF">PUT78_05430</name>
</gene>
<feature type="signal peptide" evidence="1">
    <location>
        <begin position="1"/>
        <end position="22"/>
    </location>
</feature>
<keyword evidence="4" id="KW-1185">Reference proteome</keyword>
<dbReference type="InterPro" id="IPR007655">
    <property type="entry name" value="Slam_C"/>
</dbReference>
<keyword evidence="3" id="KW-0449">Lipoprotein</keyword>
<comment type="caution">
    <text evidence="3">The sequence shown here is derived from an EMBL/GenBank/DDBJ whole genome shotgun (WGS) entry which is preliminary data.</text>
</comment>
<proteinExistence type="predicted"/>
<dbReference type="Pfam" id="PF04575">
    <property type="entry name" value="SlipAM"/>
    <property type="match status" value="1"/>
</dbReference>
<reference evidence="3" key="1">
    <citation type="submission" date="2023-02" db="EMBL/GenBank/DDBJ databases">
        <title>Description of Roseinatronobacter alkalisoli sp. nov., an alkaliphilic bacerium isolated from soda soil.</title>
        <authorList>
            <person name="Wei W."/>
        </authorList>
    </citation>
    <scope>NUCLEOTIDE SEQUENCE</scope>
    <source>
        <strain evidence="3">HJB301</strain>
    </source>
</reference>
<evidence type="ECO:0000259" key="2">
    <source>
        <dbReference type="Pfam" id="PF04575"/>
    </source>
</evidence>